<name>A0A026W344_OOCBI</name>
<feature type="domain" description="CYTH" evidence="1">
    <location>
        <begin position="1"/>
        <end position="163"/>
    </location>
</feature>
<dbReference type="OMA" id="TRIHMDE"/>
<dbReference type="AlphaFoldDB" id="A0A026W344"/>
<evidence type="ECO:0000313" key="3">
    <source>
        <dbReference type="Proteomes" id="UP000053097"/>
    </source>
</evidence>
<dbReference type="Proteomes" id="UP000053097">
    <property type="component" value="Unassembled WGS sequence"/>
</dbReference>
<protein>
    <recommendedName>
        <fullName evidence="1">CYTH domain-containing protein</fullName>
    </recommendedName>
</protein>
<proteinExistence type="predicted"/>
<dbReference type="InterPro" id="IPR033469">
    <property type="entry name" value="CYTH-like_dom_sf"/>
</dbReference>
<dbReference type="EMBL" id="KK107519">
    <property type="protein sequence ID" value="EZA49459.1"/>
    <property type="molecule type" value="Genomic_DNA"/>
</dbReference>
<reference evidence="2 3" key="1">
    <citation type="journal article" date="2014" name="Curr. Biol.">
        <title>The genome of the clonal raider ant Cerapachys biroi.</title>
        <authorList>
            <person name="Oxley P.R."/>
            <person name="Ji L."/>
            <person name="Fetter-Pruneda I."/>
            <person name="McKenzie S.K."/>
            <person name="Li C."/>
            <person name="Hu H."/>
            <person name="Zhang G."/>
            <person name="Kronauer D.J."/>
        </authorList>
    </citation>
    <scope>NUCLEOTIDE SEQUENCE [LARGE SCALE GENOMIC DNA]</scope>
</reference>
<dbReference type="CDD" id="cd07890">
    <property type="entry name" value="CYTH-like_AC_IV-like"/>
    <property type="match status" value="1"/>
</dbReference>
<accession>A0A026W344</accession>
<dbReference type="PANTHER" id="PTHR21028">
    <property type="entry name" value="SI:CH211-156B7.4"/>
    <property type="match status" value="1"/>
</dbReference>
<dbReference type="InterPro" id="IPR008173">
    <property type="entry name" value="Adenylyl_cyclase_CyaB"/>
</dbReference>
<dbReference type="PROSITE" id="PS51707">
    <property type="entry name" value="CYTH"/>
    <property type="match status" value="1"/>
</dbReference>
<evidence type="ECO:0000259" key="1">
    <source>
        <dbReference type="PROSITE" id="PS51707"/>
    </source>
</evidence>
<dbReference type="PANTHER" id="PTHR21028:SF2">
    <property type="entry name" value="CYTH DOMAIN-CONTAINING PROTEIN"/>
    <property type="match status" value="1"/>
</dbReference>
<sequence>MRNIEIKAQIRNIGSTSSKIEDLSDITGRRVIKQRDIFFNATRGRLKLRRFEDGSAELISYERPDVLGPRLSSYDKVTLDSDTAESLTNILSHSIGVFGTVNKTRQLYMVGQTRVHVDEVDGLGTFMELEAKAGQKIAADLMEALLIKQEDLIAEAYVDLLKKTKTSV</sequence>
<organism evidence="2 3">
    <name type="scientific">Ooceraea biroi</name>
    <name type="common">Clonal raider ant</name>
    <name type="synonym">Cerapachys biroi</name>
    <dbReference type="NCBI Taxonomy" id="2015173"/>
    <lineage>
        <taxon>Eukaryota</taxon>
        <taxon>Metazoa</taxon>
        <taxon>Ecdysozoa</taxon>
        <taxon>Arthropoda</taxon>
        <taxon>Hexapoda</taxon>
        <taxon>Insecta</taxon>
        <taxon>Pterygota</taxon>
        <taxon>Neoptera</taxon>
        <taxon>Endopterygota</taxon>
        <taxon>Hymenoptera</taxon>
        <taxon>Apocrita</taxon>
        <taxon>Aculeata</taxon>
        <taxon>Formicoidea</taxon>
        <taxon>Formicidae</taxon>
        <taxon>Dorylinae</taxon>
        <taxon>Ooceraea</taxon>
    </lineage>
</organism>
<dbReference type="SUPFAM" id="SSF55154">
    <property type="entry name" value="CYTH-like phosphatases"/>
    <property type="match status" value="1"/>
</dbReference>
<evidence type="ECO:0000313" key="2">
    <source>
        <dbReference type="EMBL" id="EZA49459.1"/>
    </source>
</evidence>
<dbReference type="Gene3D" id="2.40.320.10">
    <property type="entry name" value="Hypothetical Protein Pfu-838710-001"/>
    <property type="match status" value="1"/>
</dbReference>
<dbReference type="STRING" id="2015173.A0A026W344"/>
<keyword evidence="3" id="KW-1185">Reference proteome</keyword>
<gene>
    <name evidence="2" type="ORF">X777_11957</name>
</gene>
<dbReference type="GO" id="GO:0016462">
    <property type="term" value="F:pyrophosphatase activity"/>
    <property type="evidence" value="ECO:0007669"/>
    <property type="project" value="UniProtKB-ARBA"/>
</dbReference>
<dbReference type="SMART" id="SM01118">
    <property type="entry name" value="CYTH"/>
    <property type="match status" value="1"/>
</dbReference>
<dbReference type="Pfam" id="PF01928">
    <property type="entry name" value="CYTH"/>
    <property type="match status" value="1"/>
</dbReference>
<dbReference type="OrthoDB" id="6159137at2759"/>
<dbReference type="InterPro" id="IPR023577">
    <property type="entry name" value="CYTH_domain"/>
</dbReference>